<evidence type="ECO:0000259" key="3">
    <source>
        <dbReference type="PROSITE" id="PS50977"/>
    </source>
</evidence>
<dbReference type="InterPro" id="IPR050109">
    <property type="entry name" value="HTH-type_TetR-like_transc_reg"/>
</dbReference>
<dbReference type="Proteomes" id="UP000033772">
    <property type="component" value="Unassembled WGS sequence"/>
</dbReference>
<dbReference type="PROSITE" id="PS50977">
    <property type="entry name" value="HTH_TETR_2"/>
    <property type="match status" value="1"/>
</dbReference>
<dbReference type="GO" id="GO:0003700">
    <property type="term" value="F:DNA-binding transcription factor activity"/>
    <property type="evidence" value="ECO:0007669"/>
    <property type="project" value="TreeGrafter"/>
</dbReference>
<dbReference type="InterPro" id="IPR009057">
    <property type="entry name" value="Homeodomain-like_sf"/>
</dbReference>
<dbReference type="RefSeq" id="WP_045547536.1">
    <property type="nucleotide sequence ID" value="NZ_JZDQ02000040.1"/>
</dbReference>
<dbReference type="OrthoDB" id="4542604at2"/>
<evidence type="ECO:0000313" key="5">
    <source>
        <dbReference type="Proteomes" id="UP000033772"/>
    </source>
</evidence>
<evidence type="ECO:0000313" key="4">
    <source>
        <dbReference type="EMBL" id="OIJ24387.1"/>
    </source>
</evidence>
<dbReference type="SUPFAM" id="SSF46689">
    <property type="entry name" value="Homeodomain-like"/>
    <property type="match status" value="1"/>
</dbReference>
<dbReference type="InterPro" id="IPR001647">
    <property type="entry name" value="HTH_TetR"/>
</dbReference>
<dbReference type="PANTHER" id="PTHR30055:SF226">
    <property type="entry name" value="HTH-TYPE TRANSCRIPTIONAL REGULATOR PKSA"/>
    <property type="match status" value="1"/>
</dbReference>
<comment type="caution">
    <text evidence="4">The sequence shown here is derived from an EMBL/GenBank/DDBJ whole genome shotgun (WGS) entry which is preliminary data.</text>
</comment>
<dbReference type="SUPFAM" id="SSF48498">
    <property type="entry name" value="Tetracyclin repressor-like, C-terminal domain"/>
    <property type="match status" value="1"/>
</dbReference>
<dbReference type="GO" id="GO:0000976">
    <property type="term" value="F:transcription cis-regulatory region binding"/>
    <property type="evidence" value="ECO:0007669"/>
    <property type="project" value="TreeGrafter"/>
</dbReference>
<feature type="DNA-binding region" description="H-T-H motif" evidence="2">
    <location>
        <begin position="46"/>
        <end position="65"/>
    </location>
</feature>
<proteinExistence type="predicted"/>
<dbReference type="EMBL" id="JZDQ02000040">
    <property type="protein sequence ID" value="OIJ24387.1"/>
    <property type="molecule type" value="Genomic_DNA"/>
</dbReference>
<accession>A0A1J4MYM8</accession>
<evidence type="ECO:0000256" key="1">
    <source>
        <dbReference type="ARBA" id="ARBA00023125"/>
    </source>
</evidence>
<keyword evidence="1 2" id="KW-0238">DNA-binding</keyword>
<keyword evidence="5" id="KW-1185">Reference proteome</keyword>
<dbReference type="PRINTS" id="PR00455">
    <property type="entry name" value="HTHTETR"/>
</dbReference>
<dbReference type="STRING" id="1844.UG56_023160"/>
<dbReference type="Gene3D" id="1.10.357.10">
    <property type="entry name" value="Tetracycline Repressor, domain 2"/>
    <property type="match status" value="1"/>
</dbReference>
<sequence length="225" mass="25244">MVDVVKWVDSTVRRRSAKEALDNDARRAQVVEAAVEAIEERGPGVGMAQVAERAGLPRPNVYRHFASKEQLDAEVVRFASTELIRRVRPHLARAGTPREVVGGIIESCVAWADEHPNLYRFIAAQHQTRALHRARMGRNRFLDELIDAMASYLRASEASGTPSDGILAGLMGMVDASIIWWLDHHDETRDQLIDRLTRQVVVVLIDMLDGLGLEVREDMVYTPLD</sequence>
<name>A0A1J4MYM8_9ACTN</name>
<feature type="domain" description="HTH tetR-type" evidence="3">
    <location>
        <begin position="24"/>
        <end position="83"/>
    </location>
</feature>
<protein>
    <submittedName>
        <fullName evidence="4">TetR family transcriptional regulator</fullName>
    </submittedName>
</protein>
<reference evidence="4" key="1">
    <citation type="submission" date="2016-10" db="EMBL/GenBank/DDBJ databases">
        <title>Draft Genome Sequence of Nocardioides luteus Strain BAFB, an Alkane-Degrading Bacterium Isolated from JP-7 Polluted Soil.</title>
        <authorList>
            <person name="Brown L."/>
            <person name="Ruiz O.N."/>
            <person name="Gunasekera T."/>
        </authorList>
    </citation>
    <scope>NUCLEOTIDE SEQUENCE [LARGE SCALE GENOMIC DNA]</scope>
    <source>
        <strain evidence="4">BAFB</strain>
    </source>
</reference>
<dbReference type="AlphaFoldDB" id="A0A1J4MYM8"/>
<dbReference type="PANTHER" id="PTHR30055">
    <property type="entry name" value="HTH-TYPE TRANSCRIPTIONAL REGULATOR RUTR"/>
    <property type="match status" value="1"/>
</dbReference>
<evidence type="ECO:0000256" key="2">
    <source>
        <dbReference type="PROSITE-ProRule" id="PRU00335"/>
    </source>
</evidence>
<gene>
    <name evidence="4" type="ORF">UG56_023160</name>
</gene>
<dbReference type="InterPro" id="IPR036271">
    <property type="entry name" value="Tet_transcr_reg_TetR-rel_C_sf"/>
</dbReference>
<organism evidence="4 5">
    <name type="scientific">Nocardioides luteus</name>
    <dbReference type="NCBI Taxonomy" id="1844"/>
    <lineage>
        <taxon>Bacteria</taxon>
        <taxon>Bacillati</taxon>
        <taxon>Actinomycetota</taxon>
        <taxon>Actinomycetes</taxon>
        <taxon>Propionibacteriales</taxon>
        <taxon>Nocardioidaceae</taxon>
        <taxon>Nocardioides</taxon>
    </lineage>
</organism>
<dbReference type="Pfam" id="PF00440">
    <property type="entry name" value="TetR_N"/>
    <property type="match status" value="1"/>
</dbReference>